<dbReference type="KEGG" id="dori:FH5T_13050"/>
<reference evidence="2 4" key="1">
    <citation type="submission" date="2014-03" db="EMBL/GenBank/DDBJ databases">
        <title>Complete genome sequence of a deeply braunched marine Bacteroidia bacterium Draconibacterium orientale type strain FH5T.</title>
        <authorList>
            <person name="Li X."/>
            <person name="Wang X."/>
            <person name="Xie Z."/>
            <person name="Du Z."/>
            <person name="Chen G."/>
        </authorList>
    </citation>
    <scope>NUCLEOTIDE SEQUENCE [LARGE SCALE GENOMIC DNA]</scope>
    <source>
        <strain evidence="2 4">FH5</strain>
    </source>
</reference>
<reference evidence="3 5" key="2">
    <citation type="submission" date="2016-10" db="EMBL/GenBank/DDBJ databases">
        <authorList>
            <person name="de Groot N.N."/>
        </authorList>
    </citation>
    <scope>NUCLEOTIDE SEQUENCE [LARGE SCALE GENOMIC DNA]</scope>
    <source>
        <strain evidence="3 5">DSM 25947</strain>
    </source>
</reference>
<evidence type="ECO:0000313" key="5">
    <source>
        <dbReference type="Proteomes" id="UP000181981"/>
    </source>
</evidence>
<dbReference type="Proteomes" id="UP000023772">
    <property type="component" value="Chromosome"/>
</dbReference>
<dbReference type="STRING" id="1168034.FH5T_13050"/>
<evidence type="ECO:0000313" key="2">
    <source>
        <dbReference type="EMBL" id="AHW62004.1"/>
    </source>
</evidence>
<dbReference type="RefSeq" id="WP_038559151.1">
    <property type="nucleotide sequence ID" value="NZ_FOHT01000019.1"/>
</dbReference>
<organism evidence="3 5">
    <name type="scientific">Draconibacterium orientale</name>
    <dbReference type="NCBI Taxonomy" id="1168034"/>
    <lineage>
        <taxon>Bacteria</taxon>
        <taxon>Pseudomonadati</taxon>
        <taxon>Bacteroidota</taxon>
        <taxon>Bacteroidia</taxon>
        <taxon>Marinilabiliales</taxon>
        <taxon>Prolixibacteraceae</taxon>
        <taxon>Draconibacterium</taxon>
    </lineage>
</organism>
<protein>
    <submittedName>
        <fullName evidence="3">Uncharacterized protein</fullName>
    </submittedName>
</protein>
<evidence type="ECO:0000313" key="4">
    <source>
        <dbReference type="Proteomes" id="UP000023772"/>
    </source>
</evidence>
<evidence type="ECO:0000256" key="1">
    <source>
        <dbReference type="SAM" id="MobiDB-lite"/>
    </source>
</evidence>
<proteinExistence type="predicted"/>
<accession>X5DL70</accession>
<feature type="region of interest" description="Disordered" evidence="1">
    <location>
        <begin position="94"/>
        <end position="118"/>
    </location>
</feature>
<evidence type="ECO:0000313" key="3">
    <source>
        <dbReference type="EMBL" id="SET65727.1"/>
    </source>
</evidence>
<dbReference type="AlphaFoldDB" id="X5DL70"/>
<dbReference type="EMBL" id="FOHT01000019">
    <property type="protein sequence ID" value="SET65727.1"/>
    <property type="molecule type" value="Genomic_DNA"/>
</dbReference>
<dbReference type="OrthoDB" id="1123145at2"/>
<gene>
    <name evidence="2" type="ORF">FH5T_13050</name>
    <name evidence="3" type="ORF">SAMN05444285_1193</name>
</gene>
<dbReference type="EMBL" id="CP007451">
    <property type="protein sequence ID" value="AHW62004.1"/>
    <property type="molecule type" value="Genomic_DNA"/>
</dbReference>
<name>X5DL70_9BACT</name>
<keyword evidence="4" id="KW-1185">Reference proteome</keyword>
<dbReference type="Proteomes" id="UP000181981">
    <property type="component" value="Unassembled WGS sequence"/>
</dbReference>
<sequence>MWFKSLGRHSCFSQPDCFVLWIKLQIITFVKMVNVIEMNAAEIKLDLFRRIDNLSGAQLKLVYNEIVSLLNAENEYNLTDEEVNAVEEALTDSQNNNVYSSDEVKTEAQKRYPNLKFK</sequence>
<dbReference type="HOGENOM" id="CLU_2069375_0_0_10"/>